<gene>
    <name evidence="2" type="ORF">UFOPK2582_00128</name>
</gene>
<name>A0A6J6NMN5_9ZZZZ</name>
<evidence type="ECO:0000313" key="2">
    <source>
        <dbReference type="EMBL" id="CAB4686088.1"/>
    </source>
</evidence>
<proteinExistence type="predicted"/>
<accession>A0A6J6NMN5</accession>
<evidence type="ECO:0000256" key="1">
    <source>
        <dbReference type="SAM" id="MobiDB-lite"/>
    </source>
</evidence>
<dbReference type="EMBL" id="CAEZXS010000006">
    <property type="protein sequence ID" value="CAB4686088.1"/>
    <property type="molecule type" value="Genomic_DNA"/>
</dbReference>
<sequence>MVGEAVVAGSEVGTGSAPGGVLVGSCEAARPAKNDLPPPLGA</sequence>
<feature type="compositionally biased region" description="Low complexity" evidence="1">
    <location>
        <begin position="1"/>
        <end position="15"/>
    </location>
</feature>
<reference evidence="2" key="1">
    <citation type="submission" date="2020-05" db="EMBL/GenBank/DDBJ databases">
        <authorList>
            <person name="Chiriac C."/>
            <person name="Salcher M."/>
            <person name="Ghai R."/>
            <person name="Kavagutti S V."/>
        </authorList>
    </citation>
    <scope>NUCLEOTIDE SEQUENCE</scope>
</reference>
<dbReference type="AlphaFoldDB" id="A0A6J6NMN5"/>
<protein>
    <submittedName>
        <fullName evidence="2">Unannotated protein</fullName>
    </submittedName>
</protein>
<feature type="region of interest" description="Disordered" evidence="1">
    <location>
        <begin position="1"/>
        <end position="23"/>
    </location>
</feature>
<organism evidence="2">
    <name type="scientific">freshwater metagenome</name>
    <dbReference type="NCBI Taxonomy" id="449393"/>
    <lineage>
        <taxon>unclassified sequences</taxon>
        <taxon>metagenomes</taxon>
        <taxon>ecological metagenomes</taxon>
    </lineage>
</organism>